<evidence type="ECO:0000313" key="7">
    <source>
        <dbReference type="EMBL" id="GGY19974.1"/>
    </source>
</evidence>
<keyword evidence="4" id="KW-0804">Transcription</keyword>
<dbReference type="CDD" id="cd06124">
    <property type="entry name" value="cupin_NimR-like_N"/>
    <property type="match status" value="1"/>
</dbReference>
<dbReference type="GO" id="GO:0043565">
    <property type="term" value="F:sequence-specific DNA binding"/>
    <property type="evidence" value="ECO:0007669"/>
    <property type="project" value="InterPro"/>
</dbReference>
<keyword evidence="2" id="KW-0805">Transcription regulation</keyword>
<dbReference type="PROSITE" id="PS01124">
    <property type="entry name" value="HTH_ARAC_FAMILY_2"/>
    <property type="match status" value="1"/>
</dbReference>
<feature type="compositionally biased region" description="Low complexity" evidence="5">
    <location>
        <begin position="258"/>
        <end position="272"/>
    </location>
</feature>
<keyword evidence="1" id="KW-0678">Repressor</keyword>
<dbReference type="RefSeq" id="WP_189534683.1">
    <property type="nucleotide sequence ID" value="NZ_BMYX01000014.1"/>
</dbReference>
<dbReference type="InterPro" id="IPR018060">
    <property type="entry name" value="HTH_AraC"/>
</dbReference>
<feature type="region of interest" description="Disordered" evidence="5">
    <location>
        <begin position="249"/>
        <end position="272"/>
    </location>
</feature>
<dbReference type="GO" id="GO:0003700">
    <property type="term" value="F:DNA-binding transcription factor activity"/>
    <property type="evidence" value="ECO:0007669"/>
    <property type="project" value="InterPro"/>
</dbReference>
<evidence type="ECO:0000256" key="3">
    <source>
        <dbReference type="ARBA" id="ARBA00023125"/>
    </source>
</evidence>
<accession>A0A918UB03</accession>
<gene>
    <name evidence="7" type="ORF">GCM10011289_24320</name>
</gene>
<reference evidence="7" key="2">
    <citation type="submission" date="2020-09" db="EMBL/GenBank/DDBJ databases">
        <authorList>
            <person name="Sun Q."/>
            <person name="Kim S."/>
        </authorList>
    </citation>
    <scope>NUCLEOTIDE SEQUENCE</scope>
    <source>
        <strain evidence="7">KCTC 32182</strain>
    </source>
</reference>
<evidence type="ECO:0000256" key="4">
    <source>
        <dbReference type="ARBA" id="ARBA00023163"/>
    </source>
</evidence>
<dbReference type="Pfam" id="PF12833">
    <property type="entry name" value="HTH_18"/>
    <property type="match status" value="1"/>
</dbReference>
<evidence type="ECO:0000256" key="1">
    <source>
        <dbReference type="ARBA" id="ARBA00022491"/>
    </source>
</evidence>
<dbReference type="InterPro" id="IPR009057">
    <property type="entry name" value="Homeodomain-like_sf"/>
</dbReference>
<dbReference type="PANTHER" id="PTHR11019:SF159">
    <property type="entry name" value="TRANSCRIPTIONAL REGULATOR-RELATED"/>
    <property type="match status" value="1"/>
</dbReference>
<dbReference type="PANTHER" id="PTHR11019">
    <property type="entry name" value="HTH-TYPE TRANSCRIPTIONAL REGULATOR NIMR"/>
    <property type="match status" value="1"/>
</dbReference>
<dbReference type="AlphaFoldDB" id="A0A918UB03"/>
<name>A0A918UB03_9NEIS</name>
<evidence type="ECO:0000256" key="5">
    <source>
        <dbReference type="SAM" id="MobiDB-lite"/>
    </source>
</evidence>
<proteinExistence type="predicted"/>
<dbReference type="InterPro" id="IPR011051">
    <property type="entry name" value="RmlC_Cupin_sf"/>
</dbReference>
<comment type="caution">
    <text evidence="7">The sequence shown here is derived from an EMBL/GenBank/DDBJ whole genome shotgun (WGS) entry which is preliminary data.</text>
</comment>
<keyword evidence="8" id="KW-1185">Reference proteome</keyword>
<evidence type="ECO:0000313" key="8">
    <source>
        <dbReference type="Proteomes" id="UP000645257"/>
    </source>
</evidence>
<dbReference type="SMART" id="SM00342">
    <property type="entry name" value="HTH_ARAC"/>
    <property type="match status" value="1"/>
</dbReference>
<dbReference type="Gene3D" id="2.60.120.10">
    <property type="entry name" value="Jelly Rolls"/>
    <property type="match status" value="1"/>
</dbReference>
<protein>
    <submittedName>
        <fullName evidence="7">Transcriptional regulator</fullName>
    </submittedName>
</protein>
<dbReference type="SUPFAM" id="SSF46689">
    <property type="entry name" value="Homeodomain-like"/>
    <property type="match status" value="1"/>
</dbReference>
<dbReference type="InterPro" id="IPR003313">
    <property type="entry name" value="AraC-bd"/>
</dbReference>
<dbReference type="Gene3D" id="1.10.10.60">
    <property type="entry name" value="Homeodomain-like"/>
    <property type="match status" value="1"/>
</dbReference>
<dbReference type="SUPFAM" id="SSF51182">
    <property type="entry name" value="RmlC-like cupins"/>
    <property type="match status" value="1"/>
</dbReference>
<evidence type="ECO:0000256" key="2">
    <source>
        <dbReference type="ARBA" id="ARBA00023015"/>
    </source>
</evidence>
<dbReference type="FunFam" id="1.10.10.60:FF:000132">
    <property type="entry name" value="AraC family transcriptional regulator"/>
    <property type="match status" value="1"/>
</dbReference>
<keyword evidence="3" id="KW-0238">DNA-binding</keyword>
<feature type="domain" description="HTH araC/xylS-type" evidence="6">
    <location>
        <begin position="157"/>
        <end position="257"/>
    </location>
</feature>
<sequence length="272" mass="29250">MPHYLPNEVPDPDHATCPLLGLAVDAPAPHDSGIHSHRRAQLLYAVSGVLQISVANRRYVLPPALAAWIPAGLAHSAEAARPFAYRSLYFDTAVFADLPGDANILSVGPLLRELVLRAATWPNAPLDPAQLRLARVLIDEIRAAPIAPLVLPLPVDRRLARIVETLLADPGHPDGLEAFAAMSGASGRTVNRLFHKETGMGFAAWRRQLTLQEASKRLAMGQTVTRVATDLGYAGESAFIAMFRKATGHTPGQARWAPPSTGPGRPSRSSRE</sequence>
<reference evidence="7" key="1">
    <citation type="journal article" date="2014" name="Int. J. Syst. Evol. Microbiol.">
        <title>Complete genome sequence of Corynebacterium casei LMG S-19264T (=DSM 44701T), isolated from a smear-ripened cheese.</title>
        <authorList>
            <consortium name="US DOE Joint Genome Institute (JGI-PGF)"/>
            <person name="Walter F."/>
            <person name="Albersmeier A."/>
            <person name="Kalinowski J."/>
            <person name="Ruckert C."/>
        </authorList>
    </citation>
    <scope>NUCLEOTIDE SEQUENCE</scope>
    <source>
        <strain evidence="7">KCTC 32182</strain>
    </source>
</reference>
<dbReference type="Pfam" id="PF02311">
    <property type="entry name" value="AraC_binding"/>
    <property type="match status" value="1"/>
</dbReference>
<evidence type="ECO:0000259" key="6">
    <source>
        <dbReference type="PROSITE" id="PS01124"/>
    </source>
</evidence>
<dbReference type="Proteomes" id="UP000645257">
    <property type="component" value="Unassembled WGS sequence"/>
</dbReference>
<dbReference type="InterPro" id="IPR014710">
    <property type="entry name" value="RmlC-like_jellyroll"/>
</dbReference>
<dbReference type="EMBL" id="BMYX01000014">
    <property type="protein sequence ID" value="GGY19974.1"/>
    <property type="molecule type" value="Genomic_DNA"/>
</dbReference>
<organism evidence="7 8">
    <name type="scientific">Paludibacterium paludis</name>
    <dbReference type="NCBI Taxonomy" id="1225769"/>
    <lineage>
        <taxon>Bacteria</taxon>
        <taxon>Pseudomonadati</taxon>
        <taxon>Pseudomonadota</taxon>
        <taxon>Betaproteobacteria</taxon>
        <taxon>Neisseriales</taxon>
        <taxon>Chromobacteriaceae</taxon>
        <taxon>Paludibacterium</taxon>
    </lineage>
</organism>